<dbReference type="AlphaFoldDB" id="A0AAD4TFC3"/>
<organism evidence="3 4">
    <name type="scientific">Papaver atlanticum</name>
    <dbReference type="NCBI Taxonomy" id="357466"/>
    <lineage>
        <taxon>Eukaryota</taxon>
        <taxon>Viridiplantae</taxon>
        <taxon>Streptophyta</taxon>
        <taxon>Embryophyta</taxon>
        <taxon>Tracheophyta</taxon>
        <taxon>Spermatophyta</taxon>
        <taxon>Magnoliopsida</taxon>
        <taxon>Ranunculales</taxon>
        <taxon>Papaveraceae</taxon>
        <taxon>Papaveroideae</taxon>
        <taxon>Papaver</taxon>
    </lineage>
</organism>
<evidence type="ECO:0000313" key="3">
    <source>
        <dbReference type="EMBL" id="KAI3954654.1"/>
    </source>
</evidence>
<protein>
    <recommendedName>
        <fullName evidence="2">J domain-containing protein</fullName>
    </recommendedName>
</protein>
<dbReference type="Proteomes" id="UP001202328">
    <property type="component" value="Unassembled WGS sequence"/>
</dbReference>
<dbReference type="GO" id="GO:0005737">
    <property type="term" value="C:cytoplasm"/>
    <property type="evidence" value="ECO:0007669"/>
    <property type="project" value="TreeGrafter"/>
</dbReference>
<proteinExistence type="predicted"/>
<dbReference type="InterPro" id="IPR018253">
    <property type="entry name" value="DnaJ_domain_CS"/>
</dbReference>
<evidence type="ECO:0000256" key="1">
    <source>
        <dbReference type="SAM" id="MobiDB-lite"/>
    </source>
</evidence>
<evidence type="ECO:0000259" key="2">
    <source>
        <dbReference type="PROSITE" id="PS50076"/>
    </source>
</evidence>
<dbReference type="CDD" id="cd06257">
    <property type="entry name" value="DnaJ"/>
    <property type="match status" value="1"/>
</dbReference>
<evidence type="ECO:0000313" key="4">
    <source>
        <dbReference type="Proteomes" id="UP001202328"/>
    </source>
</evidence>
<dbReference type="GO" id="GO:0051082">
    <property type="term" value="F:unfolded protein binding"/>
    <property type="evidence" value="ECO:0007669"/>
    <property type="project" value="TreeGrafter"/>
</dbReference>
<dbReference type="GO" id="GO:0042026">
    <property type="term" value="P:protein refolding"/>
    <property type="evidence" value="ECO:0007669"/>
    <property type="project" value="TreeGrafter"/>
</dbReference>
<accession>A0AAD4TFC3</accession>
<sequence length="107" mass="12268">MWCRGGNGEYPYDVLVFSPSATPGEIKKAYRKLALEFYPDENAQEKFMRIKHAYNTLLNSESRCKYDYGRGASGEYSTSKNRSKKGQEEEEFYGIGMSSPYSVELFS</sequence>
<dbReference type="PANTHER" id="PTHR43096:SF61">
    <property type="entry name" value="CHAPERONE DNAJ-DOMAIN SUPERFAMILY PROTEIN"/>
    <property type="match status" value="1"/>
</dbReference>
<name>A0AAD4TFC3_9MAGN</name>
<dbReference type="SUPFAM" id="SSF46565">
    <property type="entry name" value="Chaperone J-domain"/>
    <property type="match status" value="1"/>
</dbReference>
<dbReference type="SMART" id="SM00271">
    <property type="entry name" value="DnaJ"/>
    <property type="match status" value="1"/>
</dbReference>
<dbReference type="InterPro" id="IPR001623">
    <property type="entry name" value="DnaJ_domain"/>
</dbReference>
<dbReference type="EMBL" id="JAJJMB010001902">
    <property type="protein sequence ID" value="KAI3954654.1"/>
    <property type="molecule type" value="Genomic_DNA"/>
</dbReference>
<dbReference type="PROSITE" id="PS50076">
    <property type="entry name" value="DNAJ_2"/>
    <property type="match status" value="1"/>
</dbReference>
<keyword evidence="4" id="KW-1185">Reference proteome</keyword>
<dbReference type="InterPro" id="IPR036869">
    <property type="entry name" value="J_dom_sf"/>
</dbReference>
<dbReference type="PRINTS" id="PR00625">
    <property type="entry name" value="JDOMAIN"/>
</dbReference>
<feature type="domain" description="J" evidence="2">
    <location>
        <begin position="10"/>
        <end position="70"/>
    </location>
</feature>
<dbReference type="Gene3D" id="1.10.287.110">
    <property type="entry name" value="DnaJ domain"/>
    <property type="match status" value="1"/>
</dbReference>
<reference evidence="3" key="1">
    <citation type="submission" date="2022-04" db="EMBL/GenBank/DDBJ databases">
        <title>A functionally conserved STORR gene fusion in Papaver species that diverged 16.8 million years ago.</title>
        <authorList>
            <person name="Catania T."/>
        </authorList>
    </citation>
    <scope>NUCLEOTIDE SEQUENCE</scope>
    <source>
        <strain evidence="3">S-188037</strain>
    </source>
</reference>
<dbReference type="PANTHER" id="PTHR43096">
    <property type="entry name" value="DNAJ HOMOLOG 1, MITOCHONDRIAL-RELATED"/>
    <property type="match status" value="1"/>
</dbReference>
<gene>
    <name evidence="3" type="ORF">MKW98_019785</name>
</gene>
<comment type="caution">
    <text evidence="3">The sequence shown here is derived from an EMBL/GenBank/DDBJ whole genome shotgun (WGS) entry which is preliminary data.</text>
</comment>
<feature type="region of interest" description="Disordered" evidence="1">
    <location>
        <begin position="69"/>
        <end position="91"/>
    </location>
</feature>
<dbReference type="Pfam" id="PF00226">
    <property type="entry name" value="DnaJ"/>
    <property type="match status" value="1"/>
</dbReference>
<dbReference type="PROSITE" id="PS00636">
    <property type="entry name" value="DNAJ_1"/>
    <property type="match status" value="1"/>
</dbReference>